<keyword evidence="16" id="KW-1185">Reference proteome</keyword>
<feature type="domain" description="GPI ethanolamine phosphate transferase 1 C-terminal" evidence="14">
    <location>
        <begin position="418"/>
        <end position="819"/>
    </location>
</feature>
<dbReference type="PANTHER" id="PTHR12250">
    <property type="entry name" value="PHOSPHATIDYLINOSITOL GLYCAN, CLASS N"/>
    <property type="match status" value="1"/>
</dbReference>
<evidence type="ECO:0000256" key="5">
    <source>
        <dbReference type="ARBA" id="ARBA00022502"/>
    </source>
</evidence>
<feature type="transmembrane region" description="Helical" evidence="12">
    <location>
        <begin position="745"/>
        <end position="768"/>
    </location>
</feature>
<dbReference type="InterPro" id="IPR000917">
    <property type="entry name" value="Sulfatase_N"/>
</dbReference>
<dbReference type="InterPro" id="IPR007070">
    <property type="entry name" value="GPI_EtnP_transferase_1"/>
</dbReference>
<dbReference type="Pfam" id="PF04987">
    <property type="entry name" value="PigN"/>
    <property type="match status" value="1"/>
</dbReference>
<evidence type="ECO:0000256" key="9">
    <source>
        <dbReference type="ARBA" id="ARBA00022989"/>
    </source>
</evidence>
<dbReference type="GO" id="GO:0005789">
    <property type="term" value="C:endoplasmic reticulum membrane"/>
    <property type="evidence" value="ECO:0007669"/>
    <property type="project" value="UniProtKB-SubCell"/>
</dbReference>
<dbReference type="SUPFAM" id="SSF53649">
    <property type="entry name" value="Alkaline phosphatase-like"/>
    <property type="match status" value="1"/>
</dbReference>
<evidence type="ECO:0000256" key="8">
    <source>
        <dbReference type="ARBA" id="ARBA00022824"/>
    </source>
</evidence>
<feature type="transmembrane region" description="Helical" evidence="12">
    <location>
        <begin position="504"/>
        <end position="524"/>
    </location>
</feature>
<evidence type="ECO:0000313" key="16">
    <source>
        <dbReference type="Proteomes" id="UP001215151"/>
    </source>
</evidence>
<comment type="pathway">
    <text evidence="2 12">Glycolipid biosynthesis; glycosylphosphatidylinositol-anchor biosynthesis.</text>
</comment>
<dbReference type="CDD" id="cd16020">
    <property type="entry name" value="GPI_EPT_1"/>
    <property type="match status" value="1"/>
</dbReference>
<feature type="transmembrane region" description="Helical" evidence="12">
    <location>
        <begin position="780"/>
        <end position="803"/>
    </location>
</feature>
<protein>
    <recommendedName>
        <fullName evidence="4 12">GPI ethanolamine phosphate transferase 1</fullName>
        <ecNumber evidence="12">2.-.-.-</ecNumber>
    </recommendedName>
</protein>
<dbReference type="Pfam" id="PF00884">
    <property type="entry name" value="Sulfatase"/>
    <property type="match status" value="1"/>
</dbReference>
<keyword evidence="11" id="KW-0325">Glycoprotein</keyword>
<keyword evidence="7 12" id="KW-0812">Transmembrane</keyword>
<dbReference type="EMBL" id="JAPEVG010000141">
    <property type="protein sequence ID" value="KAJ8481278.1"/>
    <property type="molecule type" value="Genomic_DNA"/>
</dbReference>
<evidence type="ECO:0000256" key="10">
    <source>
        <dbReference type="ARBA" id="ARBA00023136"/>
    </source>
</evidence>
<feature type="transmembrane region" description="Helical" evidence="12">
    <location>
        <begin position="578"/>
        <end position="595"/>
    </location>
</feature>
<feature type="transmembrane region" description="Helical" evidence="12">
    <location>
        <begin position="452"/>
        <end position="468"/>
    </location>
</feature>
<feature type="transmembrane region" description="Helical" evidence="12">
    <location>
        <begin position="874"/>
        <end position="899"/>
    </location>
</feature>
<dbReference type="PANTHER" id="PTHR12250:SF0">
    <property type="entry name" value="GPI ETHANOLAMINE PHOSPHATE TRANSFERASE 1"/>
    <property type="match status" value="1"/>
</dbReference>
<reference evidence="15" key="1">
    <citation type="submission" date="2022-11" db="EMBL/GenBank/DDBJ databases">
        <title>Genome Sequence of Cubamyces cubensis.</title>
        <authorList>
            <person name="Buettner E."/>
        </authorList>
    </citation>
    <scope>NUCLEOTIDE SEQUENCE</scope>
    <source>
        <strain evidence="15">MPL-01</strain>
    </source>
</reference>
<evidence type="ECO:0000259" key="13">
    <source>
        <dbReference type="Pfam" id="PF00884"/>
    </source>
</evidence>
<dbReference type="InterPro" id="IPR017850">
    <property type="entry name" value="Alkaline_phosphatase_core_sf"/>
</dbReference>
<keyword evidence="9 12" id="KW-1133">Transmembrane helix</keyword>
<feature type="transmembrane region" description="Helical" evidence="12">
    <location>
        <begin position="419"/>
        <end position="440"/>
    </location>
</feature>
<gene>
    <name evidence="15" type="ORF">ONZ51_g6113</name>
</gene>
<keyword evidence="8 12" id="KW-0256">Endoplasmic reticulum</keyword>
<evidence type="ECO:0000256" key="2">
    <source>
        <dbReference type="ARBA" id="ARBA00004687"/>
    </source>
</evidence>
<dbReference type="Gene3D" id="3.40.720.10">
    <property type="entry name" value="Alkaline Phosphatase, subunit A"/>
    <property type="match status" value="1"/>
</dbReference>
<name>A0AAD7XAW5_9APHY</name>
<dbReference type="AlphaFoldDB" id="A0AAD7XAW5"/>
<feature type="transmembrane region" description="Helical" evidence="12">
    <location>
        <begin position="615"/>
        <end position="634"/>
    </location>
</feature>
<organism evidence="15 16">
    <name type="scientific">Trametes cubensis</name>
    <dbReference type="NCBI Taxonomy" id="1111947"/>
    <lineage>
        <taxon>Eukaryota</taxon>
        <taxon>Fungi</taxon>
        <taxon>Dikarya</taxon>
        <taxon>Basidiomycota</taxon>
        <taxon>Agaricomycotina</taxon>
        <taxon>Agaricomycetes</taxon>
        <taxon>Polyporales</taxon>
        <taxon>Polyporaceae</taxon>
        <taxon>Trametes</taxon>
    </lineage>
</organism>
<dbReference type="GO" id="GO:0006506">
    <property type="term" value="P:GPI anchor biosynthetic process"/>
    <property type="evidence" value="ECO:0007669"/>
    <property type="project" value="UniProtKB-KW"/>
</dbReference>
<sequence length="911" mass="101291">MAQHSQARAEAKRAVLFVADGLRADLLFALDSFGNTVPGAPRVVAPHLRSIVENRGAFGVSHTRIPTESRHGHIAIIAGVHEDVSDITKGWGTNPIETNFDCVFNQSAATFAFGAPDILSIFSYPGKVDMWSYAENQVDPTKGDARELDQWVLRNLRQLFNNATADPELNSRLRNEHVVFFLHLGGLDTAGHFHRPFSREYMSGIQAVDEIVQQVEELMSAFYRDDDTAYIFTSDHGMSLIGTHGDGHPDNTRTPLIAWGKGIRGPLPDSEPSSHDEYSAAWGLSHILRRDVEQADISVMMSSLLGTNWPVNSVGVLPDVDPTRPGYLQPREGEKTLAEAALVNVQVLLEHYAQKCKHRPINARSDSFDDFYHSAVTTSTELENVLRVGKYFEVRLQAASLIHDILERLRRLQISGRSAITVLAVAGYVGWAAFIAVSLSGARGPMPFPHRVAVLATCGCFWAAYIYQSLPPAYSLYAILPSYFWYSVIANAKPSLSQWYRRGRLLRGALVIVALESMVIGYTYRVIWSIWFVIIGTVWPAVSFPWTLLSTHRRLVFAWVVCCLVSTVFPLLDDHQEESITAILAGALLISVAGLSGLNTMRQIGGRERRRIRTVTYWLLFQLALSATLVGLIIRHLETKTHVPSYYRSVASTIVTPLVVPLMLRDPLSRLLTVFLGFAAFFIWLAIRAEGIFYVVYSLTLFLWVEMESALRSFQLQREEVATTNRSHTQAHERLRHSQADNIRIAVFFLFFSQVAFFGAGNAFYLAPVYRLVPVFKYDLMTALLILKIFAPYMILGTASSLLNARLGLPPFRVLLVSLPMHAGTDKGVLNLCTVMEAADDTTAAAGPWLTVMPLTLFLNITDTGSWHSIGHRLSCFCACSFLLLFSVGACVAGELLMYTRGRRSEAGVVA</sequence>
<comment type="caution">
    <text evidence="15">The sequence shown here is derived from an EMBL/GenBank/DDBJ whole genome shotgun (WGS) entry which is preliminary data.</text>
</comment>
<keyword evidence="6 12" id="KW-0808">Transferase</keyword>
<evidence type="ECO:0000256" key="7">
    <source>
        <dbReference type="ARBA" id="ARBA00022692"/>
    </source>
</evidence>
<comment type="subcellular location">
    <subcellularLocation>
        <location evidence="1 12">Endoplasmic reticulum membrane</location>
        <topology evidence="1 12">Multi-pass membrane protein</topology>
    </subcellularLocation>
</comment>
<comment type="function">
    <text evidence="12">Ethanolamine phosphate transferase involved in glycosylphosphatidylinositol-anchor biosynthesis. Transfers ethanolamine phosphate to the first alpha-1,4-linked mannose of the glycosylphosphatidylinositol precursor of GPI-anchor.</text>
</comment>
<feature type="transmembrane region" description="Helical" evidence="12">
    <location>
        <begin position="474"/>
        <end position="492"/>
    </location>
</feature>
<evidence type="ECO:0000256" key="3">
    <source>
        <dbReference type="ARBA" id="ARBA00008400"/>
    </source>
</evidence>
<evidence type="ECO:0000256" key="4">
    <source>
        <dbReference type="ARBA" id="ARBA00020831"/>
    </source>
</evidence>
<feature type="domain" description="Sulfatase N-terminal" evidence="13">
    <location>
        <begin position="196"/>
        <end position="278"/>
    </location>
</feature>
<evidence type="ECO:0000256" key="1">
    <source>
        <dbReference type="ARBA" id="ARBA00004477"/>
    </source>
</evidence>
<evidence type="ECO:0000256" key="11">
    <source>
        <dbReference type="ARBA" id="ARBA00023180"/>
    </source>
</evidence>
<evidence type="ECO:0000256" key="6">
    <source>
        <dbReference type="ARBA" id="ARBA00022679"/>
    </source>
</evidence>
<dbReference type="InterPro" id="IPR017852">
    <property type="entry name" value="GPI_EtnP_transferase_1_C"/>
</dbReference>
<keyword evidence="10 12" id="KW-0472">Membrane</keyword>
<dbReference type="GO" id="GO:0051377">
    <property type="term" value="F:mannose-ethanolamine phosphotransferase activity"/>
    <property type="evidence" value="ECO:0007669"/>
    <property type="project" value="UniProtKB-UniRule"/>
</dbReference>
<feature type="transmembrane region" description="Helical" evidence="12">
    <location>
        <begin position="671"/>
        <end position="687"/>
    </location>
</feature>
<dbReference type="InterPro" id="IPR037671">
    <property type="entry name" value="PIGN_N"/>
</dbReference>
<proteinExistence type="inferred from homology"/>
<dbReference type="EC" id="2.-.-.-" evidence="12"/>
<evidence type="ECO:0000313" key="15">
    <source>
        <dbReference type="EMBL" id="KAJ8481278.1"/>
    </source>
</evidence>
<feature type="transmembrane region" description="Helical" evidence="12">
    <location>
        <begin position="530"/>
        <end position="548"/>
    </location>
</feature>
<keyword evidence="5 12" id="KW-0337">GPI-anchor biosynthesis</keyword>
<dbReference type="Proteomes" id="UP001215151">
    <property type="component" value="Unassembled WGS sequence"/>
</dbReference>
<feature type="transmembrane region" description="Helical" evidence="12">
    <location>
        <begin position="555"/>
        <end position="572"/>
    </location>
</feature>
<evidence type="ECO:0000256" key="12">
    <source>
        <dbReference type="RuleBase" id="RU367138"/>
    </source>
</evidence>
<evidence type="ECO:0000259" key="14">
    <source>
        <dbReference type="Pfam" id="PF04987"/>
    </source>
</evidence>
<accession>A0AAD7XAW5</accession>
<comment type="similarity">
    <text evidence="3 12">Belongs to the PIGG/PIGN/PIGO family. PIGN subfamily.</text>
</comment>